<feature type="coiled-coil region" evidence="4">
    <location>
        <begin position="247"/>
        <end position="292"/>
    </location>
</feature>
<keyword evidence="4" id="KW-0175">Coiled coil</keyword>
<dbReference type="Proteomes" id="UP001165740">
    <property type="component" value="Chromosome 16"/>
</dbReference>
<evidence type="ECO:0000256" key="3">
    <source>
        <dbReference type="ARBA" id="ARBA00023134"/>
    </source>
</evidence>
<dbReference type="Pfam" id="PF04548">
    <property type="entry name" value="AIG1"/>
    <property type="match status" value="1"/>
</dbReference>
<evidence type="ECO:0000256" key="1">
    <source>
        <dbReference type="ARBA" id="ARBA00008535"/>
    </source>
</evidence>
<dbReference type="PROSITE" id="PS51720">
    <property type="entry name" value="G_AIG1"/>
    <property type="match status" value="1"/>
</dbReference>
<dbReference type="InterPro" id="IPR027417">
    <property type="entry name" value="P-loop_NTPase"/>
</dbReference>
<organism evidence="6 8">
    <name type="scientific">Biomphalaria glabrata</name>
    <name type="common">Bloodfluke planorb</name>
    <name type="synonym">Freshwater snail</name>
    <dbReference type="NCBI Taxonomy" id="6526"/>
    <lineage>
        <taxon>Eukaryota</taxon>
        <taxon>Metazoa</taxon>
        <taxon>Spiralia</taxon>
        <taxon>Lophotrochozoa</taxon>
        <taxon>Mollusca</taxon>
        <taxon>Gastropoda</taxon>
        <taxon>Heterobranchia</taxon>
        <taxon>Euthyneura</taxon>
        <taxon>Panpulmonata</taxon>
        <taxon>Hygrophila</taxon>
        <taxon>Lymnaeoidea</taxon>
        <taxon>Planorbidae</taxon>
        <taxon>Biomphalaria</taxon>
    </lineage>
</organism>
<dbReference type="InterPro" id="IPR006703">
    <property type="entry name" value="G_AIG1"/>
</dbReference>
<gene>
    <name evidence="7 8" type="primary">LOC106050169</name>
</gene>
<dbReference type="AlphaFoldDB" id="A0A9W2Z562"/>
<evidence type="ECO:0000313" key="6">
    <source>
        <dbReference type="Proteomes" id="UP001165740"/>
    </source>
</evidence>
<feature type="domain" description="AIG1-type G" evidence="5">
    <location>
        <begin position="21"/>
        <end position="236"/>
    </location>
</feature>
<dbReference type="InterPro" id="IPR045058">
    <property type="entry name" value="GIMA/IAN/Toc"/>
</dbReference>
<dbReference type="PANTHER" id="PTHR10903:SF184">
    <property type="entry name" value="GTP-BINDING PROTEIN A"/>
    <property type="match status" value="1"/>
</dbReference>
<keyword evidence="6" id="KW-1185">Reference proteome</keyword>
<reference evidence="7 8" key="1">
    <citation type="submission" date="2025-04" db="UniProtKB">
        <authorList>
            <consortium name="RefSeq"/>
        </authorList>
    </citation>
    <scope>IDENTIFICATION</scope>
</reference>
<evidence type="ECO:0000313" key="7">
    <source>
        <dbReference type="RefSeq" id="XP_013060569.2"/>
    </source>
</evidence>
<name>A0A9W2Z562_BIOGL</name>
<proteinExistence type="inferred from homology"/>
<dbReference type="Gene3D" id="3.40.50.300">
    <property type="entry name" value="P-loop containing nucleotide triphosphate hydrolases"/>
    <property type="match status" value="1"/>
</dbReference>
<comment type="similarity">
    <text evidence="1">Belongs to the TRAFAC class TrmE-Era-EngA-EngB-Septin-like GTPase superfamily. AIG1/Toc34/Toc159-like paraseptin GTPase family. IAN subfamily.</text>
</comment>
<dbReference type="SUPFAM" id="SSF52540">
    <property type="entry name" value="P-loop containing nucleoside triphosphate hydrolases"/>
    <property type="match status" value="1"/>
</dbReference>
<evidence type="ECO:0000313" key="8">
    <source>
        <dbReference type="RefSeq" id="XP_055870074.1"/>
    </source>
</evidence>
<dbReference type="PANTHER" id="PTHR10903">
    <property type="entry name" value="GTPASE, IMAP FAMILY MEMBER-RELATED"/>
    <property type="match status" value="1"/>
</dbReference>
<dbReference type="KEGG" id="bgt:106050169"/>
<evidence type="ECO:0000256" key="2">
    <source>
        <dbReference type="ARBA" id="ARBA00022741"/>
    </source>
</evidence>
<dbReference type="RefSeq" id="XP_013060569.2">
    <property type="nucleotide sequence ID" value="XM_013205115.2"/>
</dbReference>
<dbReference type="GeneID" id="106050169"/>
<evidence type="ECO:0000256" key="4">
    <source>
        <dbReference type="SAM" id="Coils"/>
    </source>
</evidence>
<dbReference type="OMA" id="CRFTRED"/>
<accession>A0A9W2Z562</accession>
<sequence length="335" mass="38233">MAEIKEHFHPCMIATYESRPCQSLNLLLIGTSGNGVSSTGNTITGKKTFQSSSNCSSEENSVLKGSTIFNDALIHIVDVPGVDTDNTDQQYVDTVQAYLEESFCKVEDGFDAVVFVIRYGQRFTRQELKTVKLLKSTLGNGVFKNNVICVFTHGDEFQESAKCGPFFSRFFEWSIKQEGELGDLLQECGYRCVLFDNKFTENKIRTSQVQKLLDFTKITLKYRYADFTKAENFRKAFEKELAMPKLRKNTVESVQRLRSKIAAAEDQYKGNNEELLQELNNILRELELYERTVMDELNTSSHLSTTILNHLQGLKCQLYSKIRQKETVASQETFV</sequence>
<dbReference type="RefSeq" id="XP_055870074.1">
    <property type="nucleotide sequence ID" value="XM_056014099.1"/>
</dbReference>
<dbReference type="GO" id="GO:0005525">
    <property type="term" value="F:GTP binding"/>
    <property type="evidence" value="ECO:0007669"/>
    <property type="project" value="UniProtKB-KW"/>
</dbReference>
<protein>
    <submittedName>
        <fullName evidence="7 8">Uncharacterized protein LOC106050169</fullName>
    </submittedName>
</protein>
<evidence type="ECO:0000259" key="5">
    <source>
        <dbReference type="PROSITE" id="PS51720"/>
    </source>
</evidence>
<keyword evidence="3" id="KW-0342">GTP-binding</keyword>
<keyword evidence="2" id="KW-0547">Nucleotide-binding</keyword>
<dbReference type="OrthoDB" id="10061751at2759"/>